<dbReference type="WBParaSite" id="Gr19_v10_g4473.t1">
    <property type="protein sequence ID" value="Gr19_v10_g4473.t1"/>
    <property type="gene ID" value="Gr19_v10_g4473"/>
</dbReference>
<protein>
    <submittedName>
        <fullName evidence="2">Uncharacterized protein</fullName>
    </submittedName>
</protein>
<dbReference type="Proteomes" id="UP000887572">
    <property type="component" value="Unplaced"/>
</dbReference>
<accession>A0A914HTB8</accession>
<keyword evidence="1" id="KW-1185">Reference proteome</keyword>
<organism evidence="1 2">
    <name type="scientific">Globodera rostochiensis</name>
    <name type="common">Golden nematode worm</name>
    <name type="synonym">Heterodera rostochiensis</name>
    <dbReference type="NCBI Taxonomy" id="31243"/>
    <lineage>
        <taxon>Eukaryota</taxon>
        <taxon>Metazoa</taxon>
        <taxon>Ecdysozoa</taxon>
        <taxon>Nematoda</taxon>
        <taxon>Chromadorea</taxon>
        <taxon>Rhabditida</taxon>
        <taxon>Tylenchina</taxon>
        <taxon>Tylenchomorpha</taxon>
        <taxon>Tylenchoidea</taxon>
        <taxon>Heteroderidae</taxon>
        <taxon>Heteroderinae</taxon>
        <taxon>Globodera</taxon>
    </lineage>
</organism>
<evidence type="ECO:0000313" key="1">
    <source>
        <dbReference type="Proteomes" id="UP000887572"/>
    </source>
</evidence>
<name>A0A914HTB8_GLORO</name>
<evidence type="ECO:0000313" key="2">
    <source>
        <dbReference type="WBParaSite" id="Gr19_v10_g4473.t1"/>
    </source>
</evidence>
<proteinExistence type="predicted"/>
<reference evidence="2" key="1">
    <citation type="submission" date="2022-11" db="UniProtKB">
        <authorList>
            <consortium name="WormBaseParasite"/>
        </authorList>
    </citation>
    <scope>IDENTIFICATION</scope>
</reference>
<sequence length="158" mass="18173">MQLIYLPSIFLSIARTKSGCQQTMRFNVFKSFVWMCATNFRGFSFISLNLSNSELVDSSLAAKLNAFFGGDFTDFDVLRQLQTEHGLSDDVTNIVEGFAELMNMKKTFAAVCDAEGWRHFAKMAKYDEAETRFVQAMENSQIQWSAKCFKHFQSDFRF</sequence>
<dbReference type="AlphaFoldDB" id="A0A914HTB8"/>